<evidence type="ECO:0000313" key="1">
    <source>
        <dbReference type="EMBL" id="NCI48665.1"/>
    </source>
</evidence>
<evidence type="ECO:0000313" key="2">
    <source>
        <dbReference type="Proteomes" id="UP000753802"/>
    </source>
</evidence>
<name>A0ABW9ZUB4_9BACT</name>
<dbReference type="Proteomes" id="UP000753802">
    <property type="component" value="Unassembled WGS sequence"/>
</dbReference>
<dbReference type="EMBL" id="JAACJS010000002">
    <property type="protein sequence ID" value="NCI48665.1"/>
    <property type="molecule type" value="Genomic_DNA"/>
</dbReference>
<gene>
    <name evidence="1" type="ORF">GWC95_01930</name>
</gene>
<protein>
    <submittedName>
        <fullName evidence="1">Uncharacterized protein</fullName>
    </submittedName>
</protein>
<sequence>MKTFKEEDLILYLYKDASPQLTTAIEKALADDDLALKDRLKVLQRTIKQLDKLKLQSPSKKSLREIMKHVGK</sequence>
<dbReference type="RefSeq" id="WP_161816982.1">
    <property type="nucleotide sequence ID" value="NZ_JAACJS010000002.1"/>
</dbReference>
<organism evidence="1 2">
    <name type="scientific">Sediminibacterium roseum</name>
    <dbReference type="NCBI Taxonomy" id="1978412"/>
    <lineage>
        <taxon>Bacteria</taxon>
        <taxon>Pseudomonadati</taxon>
        <taxon>Bacteroidota</taxon>
        <taxon>Chitinophagia</taxon>
        <taxon>Chitinophagales</taxon>
        <taxon>Chitinophagaceae</taxon>
        <taxon>Sediminibacterium</taxon>
    </lineage>
</organism>
<accession>A0ABW9ZUB4</accession>
<keyword evidence="2" id="KW-1185">Reference proteome</keyword>
<reference evidence="1 2" key="1">
    <citation type="submission" date="2020-01" db="EMBL/GenBank/DDBJ databases">
        <title>Genome analysis.</title>
        <authorList>
            <person name="Wu S."/>
            <person name="Wang G."/>
        </authorList>
    </citation>
    <scope>NUCLEOTIDE SEQUENCE [LARGE SCALE GENOMIC DNA]</scope>
    <source>
        <strain evidence="1 2">SYL130</strain>
    </source>
</reference>
<comment type="caution">
    <text evidence="1">The sequence shown here is derived from an EMBL/GenBank/DDBJ whole genome shotgun (WGS) entry which is preliminary data.</text>
</comment>
<proteinExistence type="predicted"/>